<dbReference type="OrthoDB" id="159229at2759"/>
<dbReference type="EMBL" id="CAADRA010000395">
    <property type="protein sequence ID" value="VFT80003.1"/>
    <property type="molecule type" value="Genomic_DNA"/>
</dbReference>
<dbReference type="EMBL" id="VJMH01005257">
    <property type="protein sequence ID" value="KAF0698169.1"/>
    <property type="molecule type" value="Genomic_DNA"/>
</dbReference>
<keyword evidence="1" id="KW-0732">Signal</keyword>
<evidence type="ECO:0000313" key="10">
    <source>
        <dbReference type="Proteomes" id="UP000332933"/>
    </source>
</evidence>
<dbReference type="EMBL" id="CAADRA010002441">
    <property type="protein sequence ID" value="VFT83221.1"/>
    <property type="molecule type" value="Genomic_DNA"/>
</dbReference>
<dbReference type="GO" id="GO:0006801">
    <property type="term" value="P:superoxide metabolic process"/>
    <property type="evidence" value="ECO:0007669"/>
    <property type="project" value="InterPro"/>
</dbReference>
<evidence type="ECO:0000313" key="3">
    <source>
        <dbReference type="EMBL" id="KAF0708764.1"/>
    </source>
</evidence>
<sequence>MKTSTLASATILALSSVGAAADSFQYYLFDPKTSGGVEGGFEVHYRYHNHDYLGAQIIAKFDFQHANWAALAANDGNCTGNAITEFKWHIHTKWDNKVVSGFLGDCSLAKAGNHYDPLFACGPNSEHVTEDKCKPITPKYNCTPATYNANPKACEKGDLSGKVGSITSKNGLTYTQWFDPHYPDPSESTPQWNLMLHAVCGKATPRFICAIAS</sequence>
<evidence type="ECO:0000313" key="6">
    <source>
        <dbReference type="EMBL" id="VFT80003.1"/>
    </source>
</evidence>
<dbReference type="Proteomes" id="UP000332933">
    <property type="component" value="Unassembled WGS sequence"/>
</dbReference>
<dbReference type="AlphaFoldDB" id="A0A485KDL0"/>
<reference evidence="6 10" key="1">
    <citation type="submission" date="2019-03" db="EMBL/GenBank/DDBJ databases">
        <authorList>
            <person name="Gaulin E."/>
            <person name="Dumas B."/>
        </authorList>
    </citation>
    <scope>NUCLEOTIDE SEQUENCE [LARGE SCALE GENOMIC DNA]</scope>
    <source>
        <strain evidence="6">CBS 568.67</strain>
    </source>
</reference>
<reference evidence="2" key="2">
    <citation type="submission" date="2019-06" db="EMBL/GenBank/DDBJ databases">
        <title>Genomics analysis of Aphanomyces spp. identifies a new class of oomycete effector associated with host adaptation.</title>
        <authorList>
            <person name="Gaulin E."/>
        </authorList>
    </citation>
    <scope>NUCLEOTIDE SEQUENCE</scope>
    <source>
        <strain evidence="2">CBS 578.67</strain>
    </source>
</reference>
<gene>
    <name evidence="6" type="primary">Aste57867_2815</name>
    <name evidence="9" type="synonym">Aste57867_11154</name>
    <name evidence="7" type="synonym">Aste57867_6220</name>
    <name evidence="8" type="synonym">Aste57867_6221</name>
    <name evidence="5" type="ORF">As57867_002808</name>
    <name evidence="3" type="ORF">As57867_006206</name>
    <name evidence="4" type="ORF">As57867_006207</name>
    <name evidence="2" type="ORF">As57867_011112</name>
    <name evidence="9" type="ORF">ASTE57867_11154</name>
    <name evidence="6" type="ORF">ASTE57867_2815</name>
    <name evidence="7" type="ORF">ASTE57867_6220</name>
    <name evidence="8" type="ORF">ASTE57867_6221</name>
</gene>
<protein>
    <submittedName>
        <fullName evidence="9">Aste57867_11154 protein</fullName>
    </submittedName>
    <submittedName>
        <fullName evidence="6">Aste57867_2815 protein</fullName>
    </submittedName>
    <submittedName>
        <fullName evidence="7">Aste57867_6220 protein</fullName>
    </submittedName>
    <submittedName>
        <fullName evidence="8">Aste57867_6221 protein</fullName>
    </submittedName>
</protein>
<dbReference type="EMBL" id="CAADRA010005278">
    <property type="protein sequence ID" value="VFT88021.1"/>
    <property type="molecule type" value="Genomic_DNA"/>
</dbReference>
<evidence type="ECO:0000313" key="2">
    <source>
        <dbReference type="EMBL" id="KAF0698169.1"/>
    </source>
</evidence>
<dbReference type="Gene3D" id="2.60.40.200">
    <property type="entry name" value="Superoxide dismutase, copper/zinc binding domain"/>
    <property type="match status" value="1"/>
</dbReference>
<evidence type="ECO:0000313" key="8">
    <source>
        <dbReference type="EMBL" id="VFT83222.1"/>
    </source>
</evidence>
<feature type="signal peptide" evidence="1">
    <location>
        <begin position="1"/>
        <end position="21"/>
    </location>
</feature>
<evidence type="ECO:0000313" key="7">
    <source>
        <dbReference type="EMBL" id="VFT83221.1"/>
    </source>
</evidence>
<name>A0A485KDL0_9STRA</name>
<evidence type="ECO:0000313" key="5">
    <source>
        <dbReference type="EMBL" id="KAF0716506.1"/>
    </source>
</evidence>
<dbReference type="InterPro" id="IPR036423">
    <property type="entry name" value="SOD-like_Cu/Zn_dom_sf"/>
</dbReference>
<dbReference type="EMBL" id="VJMH01002439">
    <property type="protein sequence ID" value="KAF0708764.1"/>
    <property type="molecule type" value="Genomic_DNA"/>
</dbReference>
<dbReference type="EMBL" id="VJMH01002439">
    <property type="protein sequence ID" value="KAF0708765.1"/>
    <property type="molecule type" value="Genomic_DNA"/>
</dbReference>
<organism evidence="6 10">
    <name type="scientific">Aphanomyces stellatus</name>
    <dbReference type="NCBI Taxonomy" id="120398"/>
    <lineage>
        <taxon>Eukaryota</taxon>
        <taxon>Sar</taxon>
        <taxon>Stramenopiles</taxon>
        <taxon>Oomycota</taxon>
        <taxon>Saprolegniomycetes</taxon>
        <taxon>Saprolegniales</taxon>
        <taxon>Verrucalvaceae</taxon>
        <taxon>Aphanomyces</taxon>
    </lineage>
</organism>
<proteinExistence type="predicted"/>
<evidence type="ECO:0000256" key="1">
    <source>
        <dbReference type="SAM" id="SignalP"/>
    </source>
</evidence>
<accession>A0A485KDL0</accession>
<keyword evidence="10" id="KW-1185">Reference proteome</keyword>
<dbReference type="EMBL" id="VJMH01000395">
    <property type="protein sequence ID" value="KAF0716506.1"/>
    <property type="molecule type" value="Genomic_DNA"/>
</dbReference>
<dbReference type="GO" id="GO:0046872">
    <property type="term" value="F:metal ion binding"/>
    <property type="evidence" value="ECO:0007669"/>
    <property type="project" value="InterPro"/>
</dbReference>
<evidence type="ECO:0000313" key="9">
    <source>
        <dbReference type="EMBL" id="VFT88021.1"/>
    </source>
</evidence>
<dbReference type="EMBL" id="CAADRA010002441">
    <property type="protein sequence ID" value="VFT83222.1"/>
    <property type="molecule type" value="Genomic_DNA"/>
</dbReference>
<feature type="chain" id="PRO_5036115996" evidence="1">
    <location>
        <begin position="22"/>
        <end position="213"/>
    </location>
</feature>
<evidence type="ECO:0000313" key="4">
    <source>
        <dbReference type="EMBL" id="KAF0708765.1"/>
    </source>
</evidence>